<accession>A0A2S7SSK3</accession>
<dbReference type="SUPFAM" id="SSF52467">
    <property type="entry name" value="DHS-like NAD/FAD-binding domain"/>
    <property type="match status" value="1"/>
</dbReference>
<dbReference type="AlphaFoldDB" id="A0A2S7SSK3"/>
<evidence type="ECO:0000313" key="2">
    <source>
        <dbReference type="Proteomes" id="UP000239872"/>
    </source>
</evidence>
<organism evidence="1 2">
    <name type="scientific">Flavipsychrobacter stenotrophus</name>
    <dbReference type="NCBI Taxonomy" id="2077091"/>
    <lineage>
        <taxon>Bacteria</taxon>
        <taxon>Pseudomonadati</taxon>
        <taxon>Bacteroidota</taxon>
        <taxon>Chitinophagia</taxon>
        <taxon>Chitinophagales</taxon>
        <taxon>Chitinophagaceae</taxon>
        <taxon>Flavipsychrobacter</taxon>
    </lineage>
</organism>
<sequence>MINNNYLHKDPMNKIDIIEKIVSGISEFKIIPFFGAGMSKPCGALDWRGLVETLKSELSNCENIDDNLLIAEQYQIQFGRDKLIEKLRDLCALKIRTSDTYQNHLKILAMNPPIIYTTNYDNALEEAADLISKKYLKIVGLNDIVASPHGSNQIIKFHGDFQDDQSIVFTRSDYDERLKIERHPLDVLFRSHILGKSVLFLGYGFGDENIQYIFEKHSEFYGTDNLPPSYIISFSHNKVKEEELKKKNVTTLVLSSPDELTSLITEINSKVFDKGNDFDLTFLNQDIHREVLLNFELDNLKNYISSTNHTGKEKHDKIRRTLEMKILPNDVEPNVAKLFMEFLSADYETEIVDALVLAFEHVSFRNFENIISISFKLIELTENPRYVFSMSNPFSWLLALMKIEMKLCKVLDDAAEISKWYCCIILGYLEGQIAEKKRLEFNQVDSLFIALQTHNYNQLDLEDRGFTKEQIDETIQFYIGQHGQILRNRQQMGSVSNGPNMFRRNLKNIQNQLTNGLPKNVID</sequence>
<comment type="caution">
    <text evidence="1">The sequence shown here is derived from an EMBL/GenBank/DDBJ whole genome shotgun (WGS) entry which is preliminary data.</text>
</comment>
<name>A0A2S7SSK3_9BACT</name>
<reference evidence="1 2" key="1">
    <citation type="submission" date="2018-01" db="EMBL/GenBank/DDBJ databases">
        <title>A novel member of the phylum Bacteroidetes isolated from glacier ice.</title>
        <authorList>
            <person name="Liu Q."/>
            <person name="Xin Y.-H."/>
        </authorList>
    </citation>
    <scope>NUCLEOTIDE SEQUENCE [LARGE SCALE GENOMIC DNA]</scope>
    <source>
        <strain evidence="1 2">RB1R16</strain>
    </source>
</reference>
<dbReference type="Proteomes" id="UP000239872">
    <property type="component" value="Unassembled WGS sequence"/>
</dbReference>
<keyword evidence="2" id="KW-1185">Reference proteome</keyword>
<dbReference type="InterPro" id="IPR029035">
    <property type="entry name" value="DHS-like_NAD/FAD-binding_dom"/>
</dbReference>
<proteinExistence type="predicted"/>
<protein>
    <submittedName>
        <fullName evidence="1">Uncharacterized protein</fullName>
    </submittedName>
</protein>
<gene>
    <name evidence="1" type="ORF">CJD36_016735</name>
</gene>
<evidence type="ECO:0000313" key="1">
    <source>
        <dbReference type="EMBL" id="PQJ09585.1"/>
    </source>
</evidence>
<dbReference type="EMBL" id="PPSL01000005">
    <property type="protein sequence ID" value="PQJ09585.1"/>
    <property type="molecule type" value="Genomic_DNA"/>
</dbReference>
<dbReference type="Pfam" id="PF13289">
    <property type="entry name" value="SIR2_2"/>
    <property type="match status" value="1"/>
</dbReference>